<dbReference type="Gene3D" id="3.40.50.1110">
    <property type="entry name" value="SGNH hydrolase"/>
    <property type="match status" value="1"/>
</dbReference>
<sequence length="236" mass="25864">MRFSLWQPGRLLSKKNVKGWVRLTLGDMGGFRNMKSKWAGKTWGTLGDSITAANGYQPLVQDALGFSRVHNYGVGGCPMTAGGERDYGATTHVGRSIENTLDCVTIFAGVNDFRLDKPLGAIGTLDPCTFYGAYASLIEDILVKNPLCRLNLWTPLHRDKDGYDIHYVNAAGYRLCDYAEAVAALGRIYALPVLDLYAQSGLNKLTLSNFTTDGLHPNEAGHRRIADMAISFLRGL</sequence>
<dbReference type="GO" id="GO:0004622">
    <property type="term" value="F:phosphatidylcholine lysophospholipase activity"/>
    <property type="evidence" value="ECO:0007669"/>
    <property type="project" value="TreeGrafter"/>
</dbReference>
<dbReference type="AlphaFoldDB" id="A0A4Q9DQC6"/>
<name>A0A4Q9DQC6_9BACL</name>
<dbReference type="OrthoDB" id="9777593at2"/>
<keyword evidence="2" id="KW-0378">Hydrolase</keyword>
<dbReference type="CDD" id="cd00229">
    <property type="entry name" value="SGNH_hydrolase"/>
    <property type="match status" value="1"/>
</dbReference>
<gene>
    <name evidence="2" type="ORF">EYB31_19445</name>
</gene>
<keyword evidence="3" id="KW-1185">Reference proteome</keyword>
<dbReference type="PANTHER" id="PTHR30383:SF5">
    <property type="entry name" value="SGNH HYDROLASE-TYPE ESTERASE DOMAIN-CONTAINING PROTEIN"/>
    <property type="match status" value="1"/>
</dbReference>
<reference evidence="2 3" key="1">
    <citation type="submission" date="2019-02" db="EMBL/GenBank/DDBJ databases">
        <title>Paenibacillus sp. nov., isolated from surface-sterilized tissue of Thalictrum simplex L.</title>
        <authorList>
            <person name="Tuo L."/>
        </authorList>
    </citation>
    <scope>NUCLEOTIDE SEQUENCE [LARGE SCALE GENOMIC DNA]</scope>
    <source>
        <strain evidence="2 3">N2SHLJ1</strain>
    </source>
</reference>
<comment type="caution">
    <text evidence="2">The sequence shown here is derived from an EMBL/GenBank/DDBJ whole genome shotgun (WGS) entry which is preliminary data.</text>
</comment>
<feature type="domain" description="SGNH hydrolase-type esterase" evidence="1">
    <location>
        <begin position="46"/>
        <end position="224"/>
    </location>
</feature>
<dbReference type="EMBL" id="SIRE01000013">
    <property type="protein sequence ID" value="TBL76603.1"/>
    <property type="molecule type" value="Genomic_DNA"/>
</dbReference>
<dbReference type="Proteomes" id="UP000293142">
    <property type="component" value="Unassembled WGS sequence"/>
</dbReference>
<dbReference type="SUPFAM" id="SSF52266">
    <property type="entry name" value="SGNH hydrolase"/>
    <property type="match status" value="1"/>
</dbReference>
<evidence type="ECO:0000313" key="2">
    <source>
        <dbReference type="EMBL" id="TBL76603.1"/>
    </source>
</evidence>
<dbReference type="InterPro" id="IPR013830">
    <property type="entry name" value="SGNH_hydro"/>
</dbReference>
<organism evidence="2 3">
    <name type="scientific">Paenibacillus thalictri</name>
    <dbReference type="NCBI Taxonomy" id="2527873"/>
    <lineage>
        <taxon>Bacteria</taxon>
        <taxon>Bacillati</taxon>
        <taxon>Bacillota</taxon>
        <taxon>Bacilli</taxon>
        <taxon>Bacillales</taxon>
        <taxon>Paenibacillaceae</taxon>
        <taxon>Paenibacillus</taxon>
    </lineage>
</organism>
<dbReference type="InterPro" id="IPR051532">
    <property type="entry name" value="Ester_Hydrolysis_Enzymes"/>
</dbReference>
<protein>
    <submittedName>
        <fullName evidence="2">SGNH/GDSL hydrolase family protein</fullName>
    </submittedName>
</protein>
<evidence type="ECO:0000259" key="1">
    <source>
        <dbReference type="Pfam" id="PF13472"/>
    </source>
</evidence>
<dbReference type="InterPro" id="IPR036514">
    <property type="entry name" value="SGNH_hydro_sf"/>
</dbReference>
<dbReference type="PANTHER" id="PTHR30383">
    <property type="entry name" value="THIOESTERASE 1/PROTEASE 1/LYSOPHOSPHOLIPASE L1"/>
    <property type="match status" value="1"/>
</dbReference>
<proteinExistence type="predicted"/>
<evidence type="ECO:0000313" key="3">
    <source>
        <dbReference type="Proteomes" id="UP000293142"/>
    </source>
</evidence>
<accession>A0A4Q9DQC6</accession>
<dbReference type="Pfam" id="PF13472">
    <property type="entry name" value="Lipase_GDSL_2"/>
    <property type="match status" value="1"/>
</dbReference>